<feature type="compositionally biased region" description="Polar residues" evidence="1">
    <location>
        <begin position="170"/>
        <end position="179"/>
    </location>
</feature>
<feature type="region of interest" description="Disordered" evidence="1">
    <location>
        <begin position="140"/>
        <end position="179"/>
    </location>
</feature>
<organism evidence="2 3">
    <name type="scientific">Neonectria magnoliae</name>
    <dbReference type="NCBI Taxonomy" id="2732573"/>
    <lineage>
        <taxon>Eukaryota</taxon>
        <taxon>Fungi</taxon>
        <taxon>Dikarya</taxon>
        <taxon>Ascomycota</taxon>
        <taxon>Pezizomycotina</taxon>
        <taxon>Sordariomycetes</taxon>
        <taxon>Hypocreomycetidae</taxon>
        <taxon>Hypocreales</taxon>
        <taxon>Nectriaceae</taxon>
        <taxon>Neonectria</taxon>
    </lineage>
</organism>
<dbReference type="Proteomes" id="UP001498421">
    <property type="component" value="Unassembled WGS sequence"/>
</dbReference>
<keyword evidence="3" id="KW-1185">Reference proteome</keyword>
<gene>
    <name evidence="2" type="ORF">QQZ08_005556</name>
</gene>
<evidence type="ECO:0000256" key="1">
    <source>
        <dbReference type="SAM" id="MobiDB-lite"/>
    </source>
</evidence>
<protein>
    <submittedName>
        <fullName evidence="2">Uncharacterized protein</fullName>
    </submittedName>
</protein>
<proteinExistence type="predicted"/>
<dbReference type="EMBL" id="JAZAVK010000047">
    <property type="protein sequence ID" value="KAK7427943.1"/>
    <property type="molecule type" value="Genomic_DNA"/>
</dbReference>
<accession>A0ABR1I352</accession>
<reference evidence="2 3" key="1">
    <citation type="journal article" date="2025" name="Microbiol. Resour. Announc.">
        <title>Draft genome sequences for Neonectria magnoliae and Neonectria punicea, canker pathogens of Liriodendron tulipifera and Acer saccharum in West Virginia.</title>
        <authorList>
            <person name="Petronek H.M."/>
            <person name="Kasson M.T."/>
            <person name="Metheny A.M."/>
            <person name="Stauder C.M."/>
            <person name="Lovett B."/>
            <person name="Lynch S.C."/>
            <person name="Garnas J.R."/>
            <person name="Kasson L.R."/>
            <person name="Stajich J.E."/>
        </authorList>
    </citation>
    <scope>NUCLEOTIDE SEQUENCE [LARGE SCALE GENOMIC DNA]</scope>
    <source>
        <strain evidence="2 3">NRRL 64651</strain>
    </source>
</reference>
<comment type="caution">
    <text evidence="2">The sequence shown here is derived from an EMBL/GenBank/DDBJ whole genome shotgun (WGS) entry which is preliminary data.</text>
</comment>
<evidence type="ECO:0000313" key="2">
    <source>
        <dbReference type="EMBL" id="KAK7427943.1"/>
    </source>
</evidence>
<sequence length="292" mass="33588">MDYDENHDNDINTARRQSHFNLILQHNPAEEEDTTVSVVTITRTTTVTTVTPLVPELMAPYLDAIDIVLQYLNYGNTTIDLHPIKCRAVEWCVAHYGTYRAFNLQPSLSISHPMLLNLDVPSWFRLDKWDSDEMPIQFSPRESFDEGRHDTGQVNGCQGGGPEDPLVPPSQRTFTDRSQQTVMDRRCTRPLLLQHALTRPVPVWYNEHLPAVDPFDHYRVPFVAKDIGSSQIIHNLPEVVAALSKMNIESTFFKSPMSRLVQPYRNTWAKLRDCHCSCSKRKRDENSDGRRR</sequence>
<name>A0ABR1I352_9HYPO</name>
<evidence type="ECO:0000313" key="3">
    <source>
        <dbReference type="Proteomes" id="UP001498421"/>
    </source>
</evidence>
<feature type="compositionally biased region" description="Basic and acidic residues" evidence="1">
    <location>
        <begin position="142"/>
        <end position="151"/>
    </location>
</feature>